<sequence length="351" mass="36258">MTVEFWWQQATAPLSAETQQQALERQSQLTKPPGSLGQLEDIAVAFAAWQGQVKPQINNPQCVVFAGDHGVVAQGVSAFPQAVTVEMLKNFVAGGAAISVLARFHTMGLSVVNCGTAFPADQLSGVIQRAVMSGTNDFSQQAAMSNTQALQALQIGAEQIDRLHGEGCDLFIAGEMGIGNTSAASCLSALLLKQDVNALVGPGTGVQGEALSHKQQILAQSCERARTLADSPLAALEQLGGLEIAAMAGAYLRAAQLGIPVLVDGFIASSAALLAVQLNAGTRDWMLFGHSSAEPGHRALLTALDGKPLVQLGMRLGEGSGAAVAVGLVQQALALHNQMATFAEAAVQSGN</sequence>
<dbReference type="Gene3D" id="1.10.1610.10">
    <property type="match status" value="1"/>
</dbReference>
<evidence type="ECO:0000256" key="10">
    <source>
        <dbReference type="HAMAP-Rule" id="MF_00230"/>
    </source>
</evidence>
<comment type="pathway">
    <text evidence="1 10">Nucleoside biosynthesis; alpha-ribazole biosynthesis; alpha-ribazole from 5,6-dimethylbenzimidazole: step 1/2.</text>
</comment>
<comment type="similarity">
    <text evidence="2 10">Belongs to the CobT family.</text>
</comment>
<organism evidence="11 12">
    <name type="scientific">Thalassolituus pacificus</name>
    <dbReference type="NCBI Taxonomy" id="2975440"/>
    <lineage>
        <taxon>Bacteria</taxon>
        <taxon>Pseudomonadati</taxon>
        <taxon>Pseudomonadota</taxon>
        <taxon>Gammaproteobacteria</taxon>
        <taxon>Oceanospirillales</taxon>
        <taxon>Oceanospirillaceae</taxon>
        <taxon>Thalassolituus</taxon>
    </lineage>
</organism>
<feature type="active site" description="Proton acceptor" evidence="10">
    <location>
        <position position="318"/>
    </location>
</feature>
<evidence type="ECO:0000256" key="4">
    <source>
        <dbReference type="ARBA" id="ARBA00015486"/>
    </source>
</evidence>
<evidence type="ECO:0000313" key="11">
    <source>
        <dbReference type="EMBL" id="MCT7358090.1"/>
    </source>
</evidence>
<evidence type="ECO:0000256" key="3">
    <source>
        <dbReference type="ARBA" id="ARBA00011991"/>
    </source>
</evidence>
<gene>
    <name evidence="10 11" type="primary">cobT</name>
    <name evidence="11" type="ORF">NYR02_03520</name>
</gene>
<comment type="caution">
    <text evidence="11">The sequence shown here is derived from an EMBL/GenBank/DDBJ whole genome shotgun (WGS) entry which is preliminary data.</text>
</comment>
<comment type="catalytic activity">
    <reaction evidence="9 10">
        <text>5,6-dimethylbenzimidazole + nicotinate beta-D-ribonucleotide = alpha-ribazole 5'-phosphate + nicotinate + H(+)</text>
        <dbReference type="Rhea" id="RHEA:11196"/>
        <dbReference type="ChEBI" id="CHEBI:15378"/>
        <dbReference type="ChEBI" id="CHEBI:15890"/>
        <dbReference type="ChEBI" id="CHEBI:32544"/>
        <dbReference type="ChEBI" id="CHEBI:57502"/>
        <dbReference type="ChEBI" id="CHEBI:57918"/>
        <dbReference type="EC" id="2.4.2.21"/>
    </reaction>
</comment>
<dbReference type="GO" id="GO:0008939">
    <property type="term" value="F:nicotinate-nucleotide-dimethylbenzimidazole phosphoribosyltransferase activity"/>
    <property type="evidence" value="ECO:0007669"/>
    <property type="project" value="UniProtKB-UniRule"/>
</dbReference>
<dbReference type="EC" id="2.4.2.21" evidence="3 10"/>
<dbReference type="Proteomes" id="UP001147830">
    <property type="component" value="Unassembled WGS sequence"/>
</dbReference>
<evidence type="ECO:0000256" key="5">
    <source>
        <dbReference type="ARBA" id="ARBA00022573"/>
    </source>
</evidence>
<evidence type="ECO:0000256" key="1">
    <source>
        <dbReference type="ARBA" id="ARBA00005049"/>
    </source>
</evidence>
<dbReference type="HAMAP" id="MF_00230">
    <property type="entry name" value="CobT"/>
    <property type="match status" value="1"/>
</dbReference>
<dbReference type="AlphaFoldDB" id="A0A9X2WDH3"/>
<dbReference type="Gene3D" id="3.40.50.10210">
    <property type="match status" value="1"/>
</dbReference>
<dbReference type="InterPro" id="IPR003200">
    <property type="entry name" value="Nict_dMeBzImd_PRibTrfase"/>
</dbReference>
<accession>A0A9X2WDH3</accession>
<dbReference type="NCBIfam" id="NF000996">
    <property type="entry name" value="PRK00105.1"/>
    <property type="match status" value="1"/>
</dbReference>
<dbReference type="PANTHER" id="PTHR43463">
    <property type="entry name" value="NICOTINATE-NUCLEOTIDE--DIMETHYLBENZIMIDAZOLE PHOSPHORIBOSYLTRANSFERASE"/>
    <property type="match status" value="1"/>
</dbReference>
<dbReference type="NCBIfam" id="TIGR03160">
    <property type="entry name" value="cobT_DBIPRT"/>
    <property type="match status" value="1"/>
</dbReference>
<evidence type="ECO:0000256" key="2">
    <source>
        <dbReference type="ARBA" id="ARBA00007110"/>
    </source>
</evidence>
<comment type="function">
    <text evidence="10">Catalyzes the synthesis of alpha-ribazole-5'-phosphate from nicotinate mononucleotide (NAMN) and 5,6-dimethylbenzimidazole (DMB).</text>
</comment>
<dbReference type="GO" id="GO:0009236">
    <property type="term" value="P:cobalamin biosynthetic process"/>
    <property type="evidence" value="ECO:0007669"/>
    <property type="project" value="UniProtKB-UniRule"/>
</dbReference>
<proteinExistence type="inferred from homology"/>
<dbReference type="InterPro" id="IPR023195">
    <property type="entry name" value="Nict_dMeBzImd_PRibTrfase_N"/>
</dbReference>
<keyword evidence="12" id="KW-1185">Reference proteome</keyword>
<dbReference type="EMBL" id="JAOANI010000012">
    <property type="protein sequence ID" value="MCT7358090.1"/>
    <property type="molecule type" value="Genomic_DNA"/>
</dbReference>
<evidence type="ECO:0000313" key="12">
    <source>
        <dbReference type="Proteomes" id="UP001147830"/>
    </source>
</evidence>
<evidence type="ECO:0000256" key="7">
    <source>
        <dbReference type="ARBA" id="ARBA00022679"/>
    </source>
</evidence>
<dbReference type="InterPro" id="IPR036087">
    <property type="entry name" value="Nict_dMeBzImd_PRibTrfase_sf"/>
</dbReference>
<keyword evidence="6 10" id="KW-0328">Glycosyltransferase</keyword>
<dbReference type="CDD" id="cd02439">
    <property type="entry name" value="DMB-PRT_CobT"/>
    <property type="match status" value="1"/>
</dbReference>
<reference evidence="11" key="1">
    <citation type="journal article" date="2022" name="Front. Microbiol.">
        <title>Genome-based taxonomic rearrangement of Oceanobacter-related bacteria including the description of Thalassolituus hydrocarbonoclasticus sp. nov. and Thalassolituus pacificus sp. nov. and emended description of the genus Thalassolituus.</title>
        <authorList>
            <person name="Dong C."/>
            <person name="Wei L."/>
            <person name="Wang J."/>
            <person name="Lai Q."/>
            <person name="Huang Z."/>
            <person name="Shao Z."/>
        </authorList>
    </citation>
    <scope>NUCLEOTIDE SEQUENCE</scope>
    <source>
        <strain evidence="11">59MF3M-4</strain>
    </source>
</reference>
<dbReference type="FunFam" id="3.40.50.10210:FF:000001">
    <property type="entry name" value="Nicotinate-nucleotide--dimethylbenzimidazole phosphoribosyltransferase"/>
    <property type="match status" value="1"/>
</dbReference>
<protein>
    <recommendedName>
        <fullName evidence="4 10">Nicotinate-nucleotide--dimethylbenzimidazole phosphoribosyltransferase</fullName>
        <shortName evidence="10">NN:DBI PRT</shortName>
        <ecNumber evidence="3 10">2.4.2.21</ecNumber>
    </recommendedName>
    <alternativeName>
        <fullName evidence="8 10">N(1)-alpha-phosphoribosyltransferase</fullName>
    </alternativeName>
</protein>
<dbReference type="Pfam" id="PF02277">
    <property type="entry name" value="DBI_PRT"/>
    <property type="match status" value="1"/>
</dbReference>
<keyword evidence="5 10" id="KW-0169">Cobalamin biosynthesis</keyword>
<keyword evidence="7 10" id="KW-0808">Transferase</keyword>
<dbReference type="RefSeq" id="WP_260975012.1">
    <property type="nucleotide sequence ID" value="NZ_JAOANI010000012.1"/>
</dbReference>
<evidence type="ECO:0000256" key="8">
    <source>
        <dbReference type="ARBA" id="ARBA00030686"/>
    </source>
</evidence>
<reference evidence="11" key="2">
    <citation type="submission" date="2022-08" db="EMBL/GenBank/DDBJ databases">
        <authorList>
            <person name="Dong C."/>
        </authorList>
    </citation>
    <scope>NUCLEOTIDE SEQUENCE</scope>
    <source>
        <strain evidence="11">59MF3M-4</strain>
    </source>
</reference>
<name>A0A9X2WDH3_9GAMM</name>
<dbReference type="InterPro" id="IPR017846">
    <property type="entry name" value="Nict_dMeBzImd_PRibTrfase_bact"/>
</dbReference>
<evidence type="ECO:0000256" key="6">
    <source>
        <dbReference type="ARBA" id="ARBA00022676"/>
    </source>
</evidence>
<evidence type="ECO:0000256" key="9">
    <source>
        <dbReference type="ARBA" id="ARBA00047340"/>
    </source>
</evidence>
<dbReference type="PANTHER" id="PTHR43463:SF1">
    <property type="entry name" value="NICOTINATE-NUCLEOTIDE--DIMETHYLBENZIMIDAZOLE PHOSPHORIBOSYLTRANSFERASE"/>
    <property type="match status" value="1"/>
</dbReference>
<dbReference type="SUPFAM" id="SSF52733">
    <property type="entry name" value="Nicotinate mononucleotide:5,6-dimethylbenzimidazole phosphoribosyltransferase (CobT)"/>
    <property type="match status" value="1"/>
</dbReference>